<gene>
    <name evidence="2" type="ordered locus">CENSYa_1114</name>
</gene>
<evidence type="ECO:0000313" key="2">
    <source>
        <dbReference type="EMBL" id="ABK77743.1"/>
    </source>
</evidence>
<protein>
    <submittedName>
        <fullName evidence="2">Uncharacterized protein</fullName>
    </submittedName>
</protein>
<dbReference type="AlphaFoldDB" id="A0RWM6"/>
<sequence>MSILQVVGPPHSLHVLYRRCILKPHPRLGDVQAVCGQREEIPHKADSSASRRKALDDSGRRGILGSGKDVPLSKRCNPTQKPRNSALTWQQRRKNRMLTRGCMHVEHMMMETKTNDLISDPVYDDIGIYYTLQLVYGIVNSHTNWYVRAAGKNLGE</sequence>
<dbReference type="Proteomes" id="UP000000758">
    <property type="component" value="Chromosome"/>
</dbReference>
<reference evidence="2 3" key="1">
    <citation type="journal article" date="2006" name="Proc. Natl. Acad. Sci. U.S.A.">
        <title>Genomic analysis of the uncultivated marine crenarchaeote Cenarchaeum symbiosum.</title>
        <authorList>
            <person name="Hallam S.J."/>
            <person name="Konstantinidis K.T."/>
            <person name="Putnam N."/>
            <person name="Schleper C."/>
            <person name="Watanabe Y."/>
            <person name="Sugahara J."/>
            <person name="Preston C."/>
            <person name="de la Torre J."/>
            <person name="Richardson P.M."/>
            <person name="DeLong E.F."/>
        </authorList>
    </citation>
    <scope>NUCLEOTIDE SEQUENCE [LARGE SCALE GENOMIC DNA]</scope>
    <source>
        <strain evidence="3">A</strain>
    </source>
</reference>
<dbReference type="KEGG" id="csy:CENSYa_1114"/>
<dbReference type="EnsemblBacteria" id="ABK77743">
    <property type="protein sequence ID" value="ABK77743"/>
    <property type="gene ID" value="CENSYa_1114"/>
</dbReference>
<feature type="region of interest" description="Disordered" evidence="1">
    <location>
        <begin position="42"/>
        <end position="88"/>
    </location>
</feature>
<feature type="compositionally biased region" description="Polar residues" evidence="1">
    <location>
        <begin position="76"/>
        <end position="88"/>
    </location>
</feature>
<proteinExistence type="predicted"/>
<accession>A0RWM6</accession>
<keyword evidence="3" id="KW-1185">Reference proteome</keyword>
<evidence type="ECO:0000313" key="3">
    <source>
        <dbReference type="Proteomes" id="UP000000758"/>
    </source>
</evidence>
<name>A0RWM6_CENSY</name>
<evidence type="ECO:0000256" key="1">
    <source>
        <dbReference type="SAM" id="MobiDB-lite"/>
    </source>
</evidence>
<organism evidence="2 3">
    <name type="scientific">Cenarchaeum symbiosum (strain A)</name>
    <dbReference type="NCBI Taxonomy" id="414004"/>
    <lineage>
        <taxon>Archaea</taxon>
        <taxon>Nitrososphaerota</taxon>
        <taxon>Candidatus Cenarchaeales</taxon>
        <taxon>Candidatus Cenarchaeaceae</taxon>
        <taxon>Candidatus Cenarchaeum</taxon>
    </lineage>
</organism>
<dbReference type="HOGENOM" id="CLU_1682608_0_0_2"/>
<dbReference type="EMBL" id="DP000238">
    <property type="protein sequence ID" value="ABK77743.1"/>
    <property type="molecule type" value="Genomic_DNA"/>
</dbReference>